<evidence type="ECO:0000313" key="1">
    <source>
        <dbReference type="EMBL" id="RDX45199.1"/>
    </source>
</evidence>
<sequence length="54" mass="6076">MNVTCDNAANNDTMVDHMGVLLPGFEGQFHRTRCFAHIVNLVAKSLLRQFDAKK</sequence>
<dbReference type="AlphaFoldDB" id="A0A371CY64"/>
<accession>A0A371CY64</accession>
<gene>
    <name evidence="1" type="ORF">OH76DRAFT_1302563</name>
</gene>
<dbReference type="Proteomes" id="UP000256964">
    <property type="component" value="Unassembled WGS sequence"/>
</dbReference>
<protein>
    <recommendedName>
        <fullName evidence="3">DUF659 domain-containing protein</fullName>
    </recommendedName>
</protein>
<evidence type="ECO:0008006" key="3">
    <source>
        <dbReference type="Google" id="ProtNLM"/>
    </source>
</evidence>
<keyword evidence="2" id="KW-1185">Reference proteome</keyword>
<evidence type="ECO:0000313" key="2">
    <source>
        <dbReference type="Proteomes" id="UP000256964"/>
    </source>
</evidence>
<feature type="non-terminal residue" evidence="1">
    <location>
        <position position="54"/>
    </location>
</feature>
<reference evidence="1 2" key="1">
    <citation type="journal article" date="2018" name="Biotechnol. Biofuels">
        <title>Integrative visual omics of the white-rot fungus Polyporus brumalis exposes the biotechnological potential of its oxidative enzymes for delignifying raw plant biomass.</title>
        <authorList>
            <person name="Miyauchi S."/>
            <person name="Rancon A."/>
            <person name="Drula E."/>
            <person name="Hage H."/>
            <person name="Chaduli D."/>
            <person name="Favel A."/>
            <person name="Grisel S."/>
            <person name="Henrissat B."/>
            <person name="Herpoel-Gimbert I."/>
            <person name="Ruiz-Duenas F.J."/>
            <person name="Chevret D."/>
            <person name="Hainaut M."/>
            <person name="Lin J."/>
            <person name="Wang M."/>
            <person name="Pangilinan J."/>
            <person name="Lipzen A."/>
            <person name="Lesage-Meessen L."/>
            <person name="Navarro D."/>
            <person name="Riley R."/>
            <person name="Grigoriev I.V."/>
            <person name="Zhou S."/>
            <person name="Raouche S."/>
            <person name="Rosso M.N."/>
        </authorList>
    </citation>
    <scope>NUCLEOTIDE SEQUENCE [LARGE SCALE GENOMIC DNA]</scope>
    <source>
        <strain evidence="1 2">BRFM 1820</strain>
    </source>
</reference>
<organism evidence="1 2">
    <name type="scientific">Lentinus brumalis</name>
    <dbReference type="NCBI Taxonomy" id="2498619"/>
    <lineage>
        <taxon>Eukaryota</taxon>
        <taxon>Fungi</taxon>
        <taxon>Dikarya</taxon>
        <taxon>Basidiomycota</taxon>
        <taxon>Agaricomycotina</taxon>
        <taxon>Agaricomycetes</taxon>
        <taxon>Polyporales</taxon>
        <taxon>Polyporaceae</taxon>
        <taxon>Lentinus</taxon>
    </lineage>
</organism>
<name>A0A371CY64_9APHY</name>
<dbReference type="EMBL" id="KZ857440">
    <property type="protein sequence ID" value="RDX45199.1"/>
    <property type="molecule type" value="Genomic_DNA"/>
</dbReference>
<dbReference type="OrthoDB" id="2745866at2759"/>
<proteinExistence type="predicted"/>